<organism evidence="1 2">
    <name type="scientific">Paenibacillus tyrfis</name>
    <dbReference type="NCBI Taxonomy" id="1501230"/>
    <lineage>
        <taxon>Bacteria</taxon>
        <taxon>Bacillati</taxon>
        <taxon>Bacillota</taxon>
        <taxon>Bacilli</taxon>
        <taxon>Bacillales</taxon>
        <taxon>Paenibacillaceae</taxon>
        <taxon>Paenibacillus</taxon>
    </lineage>
</organism>
<proteinExistence type="predicted"/>
<dbReference type="EMBL" id="JNVM01000031">
    <property type="protein sequence ID" value="KEQ22867.1"/>
    <property type="molecule type" value="Genomic_DNA"/>
</dbReference>
<sequence length="164" mass="18741">MKTVNEVIQFDHMRVGKKGGGKHWTQKEVESREAAAKKFDRKKKKKLKIPEWLSDDARKVWRKTIRDMEEFDVLDKVDEDVLGAYCDAVAKYQHANDLIDEHGYTEVNAQGNKVVSAHVKLAQSYSRMILAYSNKLGLNADSRARLAKKIADNDQGDSNDDLFD</sequence>
<reference evidence="1 2" key="1">
    <citation type="submission" date="2014-06" db="EMBL/GenBank/DDBJ databases">
        <title>Draft genome sequence of Paenibacillus sp. MSt1.</title>
        <authorList>
            <person name="Aw Y.K."/>
            <person name="Ong K.S."/>
            <person name="Gan H.M."/>
            <person name="Lee S.M."/>
        </authorList>
    </citation>
    <scope>NUCLEOTIDE SEQUENCE [LARGE SCALE GENOMIC DNA]</scope>
    <source>
        <strain evidence="1 2">MSt1</strain>
    </source>
</reference>
<protein>
    <submittedName>
        <fullName evidence="1">Terminase</fullName>
    </submittedName>
</protein>
<evidence type="ECO:0000313" key="2">
    <source>
        <dbReference type="Proteomes" id="UP000028123"/>
    </source>
</evidence>
<dbReference type="RefSeq" id="WP_036690189.1">
    <property type="nucleotide sequence ID" value="NZ_JNVM01000031.1"/>
</dbReference>
<comment type="caution">
    <text evidence="1">The sequence shown here is derived from an EMBL/GenBank/DDBJ whole genome shotgun (WGS) entry which is preliminary data.</text>
</comment>
<accession>A0A081NWP4</accession>
<dbReference type="InterPro" id="IPR006448">
    <property type="entry name" value="Phage_term_ssu_P27"/>
</dbReference>
<dbReference type="Proteomes" id="UP000028123">
    <property type="component" value="Unassembled WGS sequence"/>
</dbReference>
<dbReference type="Pfam" id="PF05119">
    <property type="entry name" value="Terminase_4"/>
    <property type="match status" value="1"/>
</dbReference>
<dbReference type="AlphaFoldDB" id="A0A081NWP4"/>
<gene>
    <name evidence="1" type="ORF">ET33_21205</name>
</gene>
<keyword evidence="2" id="KW-1185">Reference proteome</keyword>
<evidence type="ECO:0000313" key="1">
    <source>
        <dbReference type="EMBL" id="KEQ22867.1"/>
    </source>
</evidence>
<dbReference type="NCBIfam" id="TIGR01558">
    <property type="entry name" value="sm_term_P27"/>
    <property type="match status" value="1"/>
</dbReference>
<dbReference type="eggNOG" id="COG3747">
    <property type="taxonomic scope" value="Bacteria"/>
</dbReference>
<name>A0A081NWP4_9BACL</name>
<dbReference type="OrthoDB" id="6010489at2"/>